<evidence type="ECO:0000313" key="2">
    <source>
        <dbReference type="EMBL" id="GKT30999.1"/>
    </source>
</evidence>
<sequence length="301" mass="33475">MLLLRRGRSSTGYAAHVDSLLHRVGECDVDSSSLDTTVTGYSSSSRSSAGSDKSSSSSSSTSSSSSSSSCSSFTRHSANASRAHVLPVTLTKLSPTLCQGRKDVKPVKVSKYDHLRFIDVLFSLAALDEYVLTMSVLDNVEGVADLLHLIRLHRSVWAPLCVLANSFTAGKVISKLTPHLPVHLKSWIQDCGRMSHYSAQVGERLNKNVKAVYSKLLTTPQKHKLAAEVLPFLHLKQPRITYPDINFKEDRYYFFDNEMVIVQFKSSVSSTVIKGKIFRYDQEQLEISCSEYPRNIIGFYI</sequence>
<gene>
    <name evidence="2" type="ORF">ADUPG1_001791</name>
</gene>
<evidence type="ECO:0000256" key="1">
    <source>
        <dbReference type="SAM" id="MobiDB-lite"/>
    </source>
</evidence>
<protein>
    <submittedName>
        <fullName evidence="2">Uncharacterized protein</fullName>
    </submittedName>
</protein>
<keyword evidence="3" id="KW-1185">Reference proteome</keyword>
<accession>A0ABQ5KHT7</accession>
<feature type="region of interest" description="Disordered" evidence="1">
    <location>
        <begin position="40"/>
        <end position="70"/>
    </location>
</feature>
<organism evidence="2 3">
    <name type="scientific">Aduncisulcus paluster</name>
    <dbReference type="NCBI Taxonomy" id="2918883"/>
    <lineage>
        <taxon>Eukaryota</taxon>
        <taxon>Metamonada</taxon>
        <taxon>Carpediemonas-like organisms</taxon>
        <taxon>Aduncisulcus</taxon>
    </lineage>
</organism>
<evidence type="ECO:0000313" key="3">
    <source>
        <dbReference type="Proteomes" id="UP001057375"/>
    </source>
</evidence>
<feature type="non-terminal residue" evidence="2">
    <location>
        <position position="301"/>
    </location>
</feature>
<comment type="caution">
    <text evidence="2">The sequence shown here is derived from an EMBL/GenBank/DDBJ whole genome shotgun (WGS) entry which is preliminary data.</text>
</comment>
<dbReference type="Proteomes" id="UP001057375">
    <property type="component" value="Unassembled WGS sequence"/>
</dbReference>
<name>A0ABQ5KHT7_9EUKA</name>
<reference evidence="2" key="1">
    <citation type="submission" date="2022-03" db="EMBL/GenBank/DDBJ databases">
        <title>Draft genome sequence of Aduncisulcus paluster, a free-living microaerophilic Fornicata.</title>
        <authorList>
            <person name="Yuyama I."/>
            <person name="Kume K."/>
            <person name="Tamura T."/>
            <person name="Inagaki Y."/>
            <person name="Hashimoto T."/>
        </authorList>
    </citation>
    <scope>NUCLEOTIDE SEQUENCE</scope>
    <source>
        <strain evidence="2">NY0171</strain>
    </source>
</reference>
<dbReference type="EMBL" id="BQXS01001739">
    <property type="protein sequence ID" value="GKT30999.1"/>
    <property type="molecule type" value="Genomic_DNA"/>
</dbReference>
<feature type="compositionally biased region" description="Low complexity" evidence="1">
    <location>
        <begin position="42"/>
        <end position="70"/>
    </location>
</feature>
<proteinExistence type="predicted"/>